<dbReference type="Pfam" id="PF01420">
    <property type="entry name" value="Methylase_S"/>
    <property type="match status" value="1"/>
</dbReference>
<dbReference type="InterPro" id="IPR000055">
    <property type="entry name" value="Restrct_endonuc_typeI_TRD"/>
</dbReference>
<dbReference type="RefSeq" id="WP_070068025.1">
    <property type="nucleotide sequence ID" value="NZ_MJUW02000116.1"/>
</dbReference>
<accession>A0A1V6LXB5</accession>
<proteinExistence type="inferred from homology"/>
<dbReference type="PANTHER" id="PTHR43140">
    <property type="entry name" value="TYPE-1 RESTRICTION ENZYME ECOKI SPECIFICITY PROTEIN"/>
    <property type="match status" value="1"/>
</dbReference>
<evidence type="ECO:0000313" key="6">
    <source>
        <dbReference type="EMBL" id="OQD44779.1"/>
    </source>
</evidence>
<dbReference type="AlphaFoldDB" id="A0A1V6LXB5"/>
<keyword evidence="7" id="KW-1185">Reference proteome</keyword>
<dbReference type="PANTHER" id="PTHR43140:SF1">
    <property type="entry name" value="TYPE I RESTRICTION ENZYME ECOKI SPECIFICITY SUBUNIT"/>
    <property type="match status" value="1"/>
</dbReference>
<keyword evidence="2" id="KW-0680">Restriction system</keyword>
<evidence type="ECO:0000256" key="3">
    <source>
        <dbReference type="ARBA" id="ARBA00023125"/>
    </source>
</evidence>
<sequence length="444" mass="51108">MAEWQKVKISHFLKEREGRYNPSDKTVQGLKRLNKIDFSGEIHLSDKNSKTDMIIVESGDLVISGINVSKGALAVYHGDEPITATIHYSSYVFDERQIDIDYFKRFVRSQSFVQALKDQVKGGIKTEIKPKHFLPLEIYLPDIKSQKEIVSFFKRIENEMDDLSGEIAHQRAFLKQLRQQILQEAIEGKLTAKWRNEHPELISGDNHASKLLEKIKAEKERLTKSTKGAKNAKALPPISEVEKPFILPEGWVWCRLGEIAYGFEYGSSAKSSKGGSIPVLRMGNLQNGRIDWGDLVYTDDETEIEKYLLEYNDLLFNRTNSRELVGKTAIYENTEKAIYAGYLVRFHMHEGVYPKYVNFIMNSSFHRVWCYEVKADALGQSNINATKLRDYRFPLSPLAEQQAIVERVDKIMAMIDELEKQVAERKELPEMLMQSVLREVFEKG</sequence>
<gene>
    <name evidence="6" type="ORF">BIY37_11760</name>
</gene>
<dbReference type="Proteomes" id="UP000242219">
    <property type="component" value="Unassembled WGS sequence"/>
</dbReference>
<reference evidence="6 7" key="1">
    <citation type="journal article" date="2016" name="Genome Announc.">
        <title>Draft Genome Sequence of the Anaerobic Ammonium-Oxidizing Bacterium 'Candidatus Brocadia sp. 40'.</title>
        <authorList>
            <person name="Ali M."/>
            <person name="Haroon M.F."/>
            <person name="Narita Y."/>
            <person name="Zhang L."/>
            <person name="Rangel Shaw D."/>
            <person name="Okabe S."/>
            <person name="Saikaly P.E."/>
        </authorList>
    </citation>
    <scope>NUCLEOTIDE SEQUENCE [LARGE SCALE GENOMIC DNA]</scope>
    <source>
        <strain evidence="6 7">40</strain>
    </source>
</reference>
<dbReference type="GO" id="GO:0009307">
    <property type="term" value="P:DNA restriction-modification system"/>
    <property type="evidence" value="ECO:0007669"/>
    <property type="project" value="UniProtKB-KW"/>
</dbReference>
<feature type="domain" description="Type I restriction modification DNA specificity" evidence="5">
    <location>
        <begin position="248"/>
        <end position="422"/>
    </location>
</feature>
<dbReference type="SUPFAM" id="SSF116734">
    <property type="entry name" value="DNA methylase specificity domain"/>
    <property type="match status" value="2"/>
</dbReference>
<dbReference type="EMBL" id="MJUW02000116">
    <property type="protein sequence ID" value="OQD44779.1"/>
    <property type="molecule type" value="Genomic_DNA"/>
</dbReference>
<evidence type="ECO:0000313" key="7">
    <source>
        <dbReference type="Proteomes" id="UP000242219"/>
    </source>
</evidence>
<organism evidence="6 7">
    <name type="scientific">Candidatus Brocadia sapporoensis</name>
    <dbReference type="NCBI Taxonomy" id="392547"/>
    <lineage>
        <taxon>Bacteria</taxon>
        <taxon>Pseudomonadati</taxon>
        <taxon>Planctomycetota</taxon>
        <taxon>Candidatus Brocadiia</taxon>
        <taxon>Candidatus Brocadiales</taxon>
        <taxon>Candidatus Brocadiaceae</taxon>
        <taxon>Candidatus Brocadia</taxon>
    </lineage>
</organism>
<evidence type="ECO:0000256" key="4">
    <source>
        <dbReference type="SAM" id="Coils"/>
    </source>
</evidence>
<protein>
    <recommendedName>
        <fullName evidence="5">Type I restriction modification DNA specificity domain-containing protein</fullName>
    </recommendedName>
</protein>
<evidence type="ECO:0000256" key="2">
    <source>
        <dbReference type="ARBA" id="ARBA00022747"/>
    </source>
</evidence>
<feature type="coiled-coil region" evidence="4">
    <location>
        <begin position="401"/>
        <end position="428"/>
    </location>
</feature>
<dbReference type="GO" id="GO:0003677">
    <property type="term" value="F:DNA binding"/>
    <property type="evidence" value="ECO:0007669"/>
    <property type="project" value="UniProtKB-KW"/>
</dbReference>
<keyword evidence="4" id="KW-0175">Coiled coil</keyword>
<name>A0A1V6LXB5_9BACT</name>
<dbReference type="InterPro" id="IPR044946">
    <property type="entry name" value="Restrct_endonuc_typeI_TRD_sf"/>
</dbReference>
<comment type="caution">
    <text evidence="6">The sequence shown here is derived from an EMBL/GenBank/DDBJ whole genome shotgun (WGS) entry which is preliminary data.</text>
</comment>
<evidence type="ECO:0000259" key="5">
    <source>
        <dbReference type="Pfam" id="PF01420"/>
    </source>
</evidence>
<evidence type="ECO:0000256" key="1">
    <source>
        <dbReference type="ARBA" id="ARBA00010923"/>
    </source>
</evidence>
<dbReference type="CDD" id="cd17524">
    <property type="entry name" value="RMtype1_S_EcoUTORF5051P-TRD2-CR2_like"/>
    <property type="match status" value="1"/>
</dbReference>
<dbReference type="Gene3D" id="3.90.220.20">
    <property type="entry name" value="DNA methylase specificity domains"/>
    <property type="match status" value="2"/>
</dbReference>
<dbReference type="InterPro" id="IPR051212">
    <property type="entry name" value="Type-I_RE_S_subunit"/>
</dbReference>
<comment type="similarity">
    <text evidence="1">Belongs to the type-I restriction system S methylase family.</text>
</comment>
<keyword evidence="3" id="KW-0238">DNA-binding</keyword>